<dbReference type="PANTHER" id="PTHR30461">
    <property type="entry name" value="DNA-INVERTASE FROM LAMBDOID PROPHAGE"/>
    <property type="match status" value="1"/>
</dbReference>
<accession>A0A178LED7</accession>
<dbReference type="Proteomes" id="UP000078356">
    <property type="component" value="Unassembled WGS sequence"/>
</dbReference>
<name>A0A178LED7_9PSED</name>
<gene>
    <name evidence="2" type="ORF">A4V15_03920</name>
</gene>
<dbReference type="RefSeq" id="WP_064308286.1">
    <property type="nucleotide sequence ID" value="NZ_LWCR01000023.1"/>
</dbReference>
<comment type="caution">
    <text evidence="2">The sequence shown here is derived from an EMBL/GenBank/DDBJ whole genome shotgun (WGS) entry which is preliminary data.</text>
</comment>
<dbReference type="EMBL" id="LWCR01000023">
    <property type="protein sequence ID" value="OAN28219.1"/>
    <property type="molecule type" value="Genomic_DNA"/>
</dbReference>
<dbReference type="OrthoDB" id="9786476at2"/>
<sequence>MRGNAELIISAYLRASTRRHEANRAGEQLKAFTSSRGSNITTFYVENESGTTAGRPELHSLISEAQRNEVLLSETIDRLSRHERGDWKRLRAQIDNAGLRIVAANLPITWTALKPTEDNAMMAWMQSAMINMLLDVMAAFARKDYEPLDM</sequence>
<protein>
    <recommendedName>
        <fullName evidence="1">Resolvase/invertase-type recombinase catalytic domain-containing protein</fullName>
    </recommendedName>
</protein>
<dbReference type="InterPro" id="IPR036162">
    <property type="entry name" value="Resolvase-like_N_sf"/>
</dbReference>
<reference evidence="2 3" key="1">
    <citation type="submission" date="2016-04" db="EMBL/GenBank/DDBJ databases">
        <title>Draft Genome Sequences of Staphylococcus capitis Strain H36, S. capitis Strain H65, S. cohnii Strain H62, S. hominis Strain H69, Mycobacterium iranicum Strain H39, Plantibacter sp. Strain H53, Pseudomonas oryzihabitans Strain H72, and Microbacterium sp. Strain H83, isolated from residential settings.</title>
        <authorList>
            <person name="Lymperopoulou D."/>
            <person name="Adams R.I."/>
            <person name="Lindow S."/>
            <person name="Coil D.A."/>
            <person name="Jospin G."/>
            <person name="Eisen J.A."/>
        </authorList>
    </citation>
    <scope>NUCLEOTIDE SEQUENCE [LARGE SCALE GENOMIC DNA]</scope>
    <source>
        <strain evidence="2 3">H72</strain>
    </source>
</reference>
<evidence type="ECO:0000313" key="3">
    <source>
        <dbReference type="Proteomes" id="UP000078356"/>
    </source>
</evidence>
<dbReference type="SUPFAM" id="SSF53041">
    <property type="entry name" value="Resolvase-like"/>
    <property type="match status" value="1"/>
</dbReference>
<organism evidence="2 3">
    <name type="scientific">Pseudomonas oryzihabitans</name>
    <dbReference type="NCBI Taxonomy" id="47885"/>
    <lineage>
        <taxon>Bacteria</taxon>
        <taxon>Pseudomonadati</taxon>
        <taxon>Pseudomonadota</taxon>
        <taxon>Gammaproteobacteria</taxon>
        <taxon>Pseudomonadales</taxon>
        <taxon>Pseudomonadaceae</taxon>
        <taxon>Pseudomonas</taxon>
    </lineage>
</organism>
<dbReference type="InterPro" id="IPR006119">
    <property type="entry name" value="Resolv_N"/>
</dbReference>
<proteinExistence type="predicted"/>
<dbReference type="Gene3D" id="3.40.50.1390">
    <property type="entry name" value="Resolvase, N-terminal catalytic domain"/>
    <property type="match status" value="1"/>
</dbReference>
<evidence type="ECO:0000313" key="2">
    <source>
        <dbReference type="EMBL" id="OAN28219.1"/>
    </source>
</evidence>
<dbReference type="SMART" id="SM00857">
    <property type="entry name" value="Resolvase"/>
    <property type="match status" value="1"/>
</dbReference>
<dbReference type="GO" id="GO:0000150">
    <property type="term" value="F:DNA strand exchange activity"/>
    <property type="evidence" value="ECO:0007669"/>
    <property type="project" value="InterPro"/>
</dbReference>
<dbReference type="Pfam" id="PF00239">
    <property type="entry name" value="Resolvase"/>
    <property type="match status" value="1"/>
</dbReference>
<dbReference type="InterPro" id="IPR050639">
    <property type="entry name" value="SSR_resolvase"/>
</dbReference>
<dbReference type="PROSITE" id="PS51736">
    <property type="entry name" value="RECOMBINASES_3"/>
    <property type="match status" value="1"/>
</dbReference>
<dbReference type="GO" id="GO:0003677">
    <property type="term" value="F:DNA binding"/>
    <property type="evidence" value="ECO:0007669"/>
    <property type="project" value="InterPro"/>
</dbReference>
<feature type="domain" description="Resolvase/invertase-type recombinase catalytic" evidence="1">
    <location>
        <begin position="8"/>
        <end position="150"/>
    </location>
</feature>
<evidence type="ECO:0000259" key="1">
    <source>
        <dbReference type="PROSITE" id="PS51736"/>
    </source>
</evidence>
<dbReference type="AlphaFoldDB" id="A0A178LED7"/>
<dbReference type="PANTHER" id="PTHR30461:SF25">
    <property type="entry name" value="RESOLVASE-RELATED"/>
    <property type="match status" value="1"/>
</dbReference>